<gene>
    <name evidence="1" type="ORF">GcC1_029022</name>
</gene>
<sequence>MHPSGKLNIRHAYRHLYRGLLRAVQYSKPARYCARDELREAFRKGDKASYDPIKIARTLEFLDLAVKYRSTEHHIIKSVLQTKFWAKYEARYKPQLRQLAMVHYERTLKMLNDSLNICLR</sequence>
<reference evidence="1 2" key="1">
    <citation type="journal article" date="2018" name="BMC Genomics">
        <title>Comparative genome analyses reveal sequence features reflecting distinct modes of host-adaptation between dicot and monocot powdery mildew.</title>
        <authorList>
            <person name="Wu Y."/>
            <person name="Ma X."/>
            <person name="Pan Z."/>
            <person name="Kale S.D."/>
            <person name="Song Y."/>
            <person name="King H."/>
            <person name="Zhang Q."/>
            <person name="Presley C."/>
            <person name="Deng X."/>
            <person name="Wei C.I."/>
            <person name="Xiao S."/>
        </authorList>
    </citation>
    <scope>NUCLEOTIDE SEQUENCE [LARGE SCALE GENOMIC DNA]</scope>
    <source>
        <strain evidence="1">UCSC1</strain>
    </source>
</reference>
<dbReference type="OrthoDB" id="4392610at2759"/>
<organism evidence="1 2">
    <name type="scientific">Golovinomyces cichoracearum</name>
    <dbReference type="NCBI Taxonomy" id="62708"/>
    <lineage>
        <taxon>Eukaryota</taxon>
        <taxon>Fungi</taxon>
        <taxon>Dikarya</taxon>
        <taxon>Ascomycota</taxon>
        <taxon>Pezizomycotina</taxon>
        <taxon>Leotiomycetes</taxon>
        <taxon>Erysiphales</taxon>
        <taxon>Erysiphaceae</taxon>
        <taxon>Golovinomyces</taxon>
    </lineage>
</organism>
<dbReference type="AlphaFoldDB" id="A0A420J2Z8"/>
<proteinExistence type="predicted"/>
<dbReference type="EMBL" id="MCBR01002937">
    <property type="protein sequence ID" value="RKF81133.1"/>
    <property type="molecule type" value="Genomic_DNA"/>
</dbReference>
<comment type="caution">
    <text evidence="1">The sequence shown here is derived from an EMBL/GenBank/DDBJ whole genome shotgun (WGS) entry which is preliminary data.</text>
</comment>
<evidence type="ECO:0000313" key="1">
    <source>
        <dbReference type="EMBL" id="RKF81133.1"/>
    </source>
</evidence>
<accession>A0A420J2Z8</accession>
<name>A0A420J2Z8_9PEZI</name>
<dbReference type="Proteomes" id="UP000285405">
    <property type="component" value="Unassembled WGS sequence"/>
</dbReference>
<protein>
    <submittedName>
        <fullName evidence="1">Uncharacterized protein</fullName>
    </submittedName>
</protein>
<evidence type="ECO:0000313" key="2">
    <source>
        <dbReference type="Proteomes" id="UP000285405"/>
    </source>
</evidence>